<evidence type="ECO:0000313" key="5">
    <source>
        <dbReference type="EMBL" id="VDI83588.1"/>
    </source>
</evidence>
<dbReference type="Pfam" id="PF20720">
    <property type="entry name" value="nSTAND3"/>
    <property type="match status" value="1"/>
</dbReference>
<comment type="caution">
    <text evidence="5">The sequence shown here is derived from an EMBL/GenBank/DDBJ whole genome shotgun (WGS) entry which is preliminary data.</text>
</comment>
<dbReference type="CDD" id="cd00267">
    <property type="entry name" value="ABC_ATPase"/>
    <property type="match status" value="1"/>
</dbReference>
<feature type="repeat" description="ANK" evidence="3">
    <location>
        <begin position="642"/>
        <end position="683"/>
    </location>
</feature>
<keyword evidence="2 3" id="KW-0040">ANK repeat</keyword>
<dbReference type="Pfam" id="PF12796">
    <property type="entry name" value="Ank_2"/>
    <property type="match status" value="2"/>
</dbReference>
<organism evidence="5 6">
    <name type="scientific">Mytilus galloprovincialis</name>
    <name type="common">Mediterranean mussel</name>
    <dbReference type="NCBI Taxonomy" id="29158"/>
    <lineage>
        <taxon>Eukaryota</taxon>
        <taxon>Metazoa</taxon>
        <taxon>Spiralia</taxon>
        <taxon>Lophotrochozoa</taxon>
        <taxon>Mollusca</taxon>
        <taxon>Bivalvia</taxon>
        <taxon>Autobranchia</taxon>
        <taxon>Pteriomorphia</taxon>
        <taxon>Mytilida</taxon>
        <taxon>Mytiloidea</taxon>
        <taxon>Mytilidae</taxon>
        <taxon>Mytilinae</taxon>
        <taxon>Mytilus</taxon>
    </lineage>
</organism>
<dbReference type="PROSITE" id="PS50088">
    <property type="entry name" value="ANK_REPEAT"/>
    <property type="match status" value="5"/>
</dbReference>
<dbReference type="SUPFAM" id="SSF48403">
    <property type="entry name" value="Ankyrin repeat"/>
    <property type="match status" value="2"/>
</dbReference>
<dbReference type="InterPro" id="IPR049050">
    <property type="entry name" value="nSTAND3"/>
</dbReference>
<feature type="repeat" description="ANK" evidence="3">
    <location>
        <begin position="717"/>
        <end position="749"/>
    </location>
</feature>
<dbReference type="PROSITE" id="PS50297">
    <property type="entry name" value="ANK_REP_REGION"/>
    <property type="match status" value="4"/>
</dbReference>
<evidence type="ECO:0000256" key="3">
    <source>
        <dbReference type="PROSITE-ProRule" id="PRU00023"/>
    </source>
</evidence>
<proteinExistence type="predicted"/>
<feature type="repeat" description="ANK" evidence="3">
    <location>
        <begin position="541"/>
        <end position="573"/>
    </location>
</feature>
<evidence type="ECO:0000256" key="2">
    <source>
        <dbReference type="ARBA" id="ARBA00023043"/>
    </source>
</evidence>
<accession>A0A8B6HRD0</accession>
<dbReference type="PANTHER" id="PTHR24198">
    <property type="entry name" value="ANKYRIN REPEAT AND PROTEIN KINASE DOMAIN-CONTAINING PROTEIN"/>
    <property type="match status" value="1"/>
</dbReference>
<feature type="non-terminal residue" evidence="5">
    <location>
        <position position="1"/>
    </location>
</feature>
<dbReference type="InterPro" id="IPR027417">
    <property type="entry name" value="P-loop_NTPase"/>
</dbReference>
<keyword evidence="6" id="KW-1185">Reference proteome</keyword>
<dbReference type="Proteomes" id="UP000596742">
    <property type="component" value="Unassembled WGS sequence"/>
</dbReference>
<dbReference type="SMART" id="SM00248">
    <property type="entry name" value="ANK"/>
    <property type="match status" value="10"/>
</dbReference>
<protein>
    <recommendedName>
        <fullName evidence="4">Novel STAND NTPase 3 domain-containing protein</fullName>
    </recommendedName>
</protein>
<feature type="repeat" description="ANK" evidence="3">
    <location>
        <begin position="574"/>
        <end position="606"/>
    </location>
</feature>
<evidence type="ECO:0000259" key="4">
    <source>
        <dbReference type="Pfam" id="PF20720"/>
    </source>
</evidence>
<dbReference type="InterPro" id="IPR002110">
    <property type="entry name" value="Ankyrin_rpt"/>
</dbReference>
<dbReference type="PRINTS" id="PR01415">
    <property type="entry name" value="ANKYRIN"/>
</dbReference>
<name>A0A8B6HRD0_MYTGA</name>
<dbReference type="OrthoDB" id="7464126at2759"/>
<dbReference type="AlphaFoldDB" id="A0A8B6HRD0"/>
<dbReference type="InterPro" id="IPR036770">
    <property type="entry name" value="Ankyrin_rpt-contain_sf"/>
</dbReference>
<dbReference type="SUPFAM" id="SSF52540">
    <property type="entry name" value="P-loop containing nucleoside triphosphate hydrolases"/>
    <property type="match status" value="1"/>
</dbReference>
<dbReference type="EMBL" id="UYJE01010483">
    <property type="protein sequence ID" value="VDI83588.1"/>
    <property type="molecule type" value="Genomic_DNA"/>
</dbReference>
<feature type="domain" description="Novel STAND NTPase 3" evidence="4">
    <location>
        <begin position="33"/>
        <end position="143"/>
    </location>
</feature>
<dbReference type="Gene3D" id="1.25.40.20">
    <property type="entry name" value="Ankyrin repeat-containing domain"/>
    <property type="match status" value="3"/>
</dbReference>
<dbReference type="Pfam" id="PF13637">
    <property type="entry name" value="Ank_4"/>
    <property type="match status" value="1"/>
</dbReference>
<sequence length="774" mass="88467">HMPRQHTEEVIPLDVKEIHDQHVMKWRKEDRKFIKSVASKNVEKQLRNNKCVLVVGRSGNGKSSIIRHLALSTQDEQGYQIIPTVKPPSDILAFHDQKRNHIFIIDDLLGKYRINAQAVDNWSAQIDEVLILLNAASQSQNKRKPFGDNKFLFATGINLYNDNIFQRLYPIRNYVSDISNWPINDQEKLAMLRKYIPPESQSKLTKKLNSDKAYFPLLCRIAEGRTADQIIRLFSNLNDFIKHDLLALKETNHLKFCIITLCAILKNNFKEDLITECYKLDTERKIFEKICMEFNLGSQQEPVKDDENTEKRYFDRLMIDLGQGISYSTFHNSQLQYKSYREKFISFFKSRKEKAIPLLKNLKGDTHNNSLDNNDYEDYIDCRRQHHFSSYKMRKPIIESAWEGYADIVQMLVDFDCDINKVDNYERTALFVACLLRKPEVVNVLLDHNADHSLCDKTKPSPLLVACRKGYNEIGDSPLIVASSNANLWVVQILSAQKPDVLTGNRLCQSPVYVASMKGHTDVLKYLLKNFNESFNTIDSEGRTPLFIACKHGHNAVVQILLDNQANILQCDWKNKSPIFIASAKGHSEIVKTLIQNDGDMNKGDDKVRTPLFIASDKGRTKTTEILVNNLTDYDLNTSDFEKRTPLDAASIQGFKDIVKLGSHFDIVKYLVENGSDVSDQESNGTTALLIAIEEGCTEIAKFLIDKGADINKWDNNKKTPLHRVVAGGHFEIVKVLVNKGALQTLTDNNNQTPFDLACKNANEHIKTLLRPEK</sequence>
<gene>
    <name evidence="5" type="ORF">MGAL_10B060972</name>
</gene>
<reference evidence="5" key="1">
    <citation type="submission" date="2018-11" db="EMBL/GenBank/DDBJ databases">
        <authorList>
            <person name="Alioto T."/>
            <person name="Alioto T."/>
        </authorList>
    </citation>
    <scope>NUCLEOTIDE SEQUENCE</scope>
</reference>
<keyword evidence="1" id="KW-0677">Repeat</keyword>
<dbReference type="PANTHER" id="PTHR24198:SF165">
    <property type="entry name" value="ANKYRIN REPEAT-CONTAINING PROTEIN-RELATED"/>
    <property type="match status" value="1"/>
</dbReference>
<evidence type="ECO:0000256" key="1">
    <source>
        <dbReference type="ARBA" id="ARBA00022737"/>
    </source>
</evidence>
<evidence type="ECO:0000313" key="6">
    <source>
        <dbReference type="Proteomes" id="UP000596742"/>
    </source>
</evidence>
<feature type="repeat" description="ANK" evidence="3">
    <location>
        <begin position="684"/>
        <end position="716"/>
    </location>
</feature>